<proteinExistence type="predicted"/>
<dbReference type="NCBIfam" id="NF012200">
    <property type="entry name" value="choice_anch_D"/>
    <property type="match status" value="1"/>
</dbReference>
<dbReference type="InterPro" id="IPR013783">
    <property type="entry name" value="Ig-like_fold"/>
</dbReference>
<dbReference type="Pfam" id="PF07610">
    <property type="entry name" value="DUF1573"/>
    <property type="match status" value="2"/>
</dbReference>
<accession>A0A170ZTM6</accession>
<evidence type="ECO:0000313" key="2">
    <source>
        <dbReference type="Proteomes" id="UP000076586"/>
    </source>
</evidence>
<dbReference type="OrthoDB" id="1466304at2"/>
<dbReference type="Proteomes" id="UP000076586">
    <property type="component" value="Unassembled WGS sequence"/>
</dbReference>
<gene>
    <name evidence="1" type="ORF">PJIAN_3320</name>
</gene>
<dbReference type="EMBL" id="BDCR01000003">
    <property type="protein sequence ID" value="GAT63008.1"/>
    <property type="molecule type" value="Genomic_DNA"/>
</dbReference>
<evidence type="ECO:0008006" key="3">
    <source>
        <dbReference type="Google" id="ProtNLM"/>
    </source>
</evidence>
<name>A0A170ZTM6_9BACT</name>
<protein>
    <recommendedName>
        <fullName evidence="3">DUF1573 domain-containing protein</fullName>
    </recommendedName>
</protein>
<dbReference type="PANTHER" id="PTHR37833">
    <property type="entry name" value="LIPOPROTEIN-RELATED"/>
    <property type="match status" value="1"/>
</dbReference>
<comment type="caution">
    <text evidence="1">The sequence shown here is derived from an EMBL/GenBank/DDBJ whole genome shotgun (WGS) entry which is preliminary data.</text>
</comment>
<dbReference type="STRING" id="681398.PJIAN_3320"/>
<keyword evidence="2" id="KW-1185">Reference proteome</keyword>
<reference evidence="2" key="1">
    <citation type="submission" date="2016-04" db="EMBL/GenBank/DDBJ databases">
        <title>Draft genome sequence of Paludibacter jiangxiensis strain NM7.</title>
        <authorList>
            <person name="Qiu Y."/>
            <person name="Matsuura N."/>
            <person name="Ohashi A."/>
            <person name="Tourlousse M.D."/>
            <person name="Sekiguchi Y."/>
        </authorList>
    </citation>
    <scope>NUCLEOTIDE SEQUENCE [LARGE SCALE GENOMIC DNA]</scope>
    <source>
        <strain evidence="2">NM7</strain>
    </source>
</reference>
<dbReference type="PANTHER" id="PTHR37833:SF1">
    <property type="entry name" value="SIGNAL PEPTIDE PROTEIN"/>
    <property type="match status" value="1"/>
</dbReference>
<reference evidence="2" key="2">
    <citation type="journal article" date="2017" name="Genome Announc.">
        <title>Draft genome sequence of Paludibacter jiangxiensis NM7(T), a propionate-producing fermentative bacterium.</title>
        <authorList>
            <person name="Qiu Y.-L."/>
            <person name="Tourlousse D.M."/>
            <person name="Matsuura N."/>
            <person name="Ohashi A."/>
            <person name="Sekiguchi Y."/>
        </authorList>
    </citation>
    <scope>NUCLEOTIDE SEQUENCE [LARGE SCALE GENOMIC DNA]</scope>
    <source>
        <strain evidence="2">NM7</strain>
    </source>
</reference>
<dbReference type="InterPro" id="IPR011467">
    <property type="entry name" value="DUF1573"/>
</dbReference>
<dbReference type="AlphaFoldDB" id="A0A170ZTM6"/>
<dbReference type="Gene3D" id="2.60.40.10">
    <property type="entry name" value="Immunoglobulins"/>
    <property type="match status" value="3"/>
</dbReference>
<sequence>MFRSLLFSLFLCIAMTGFSQYREKPVISFVSRGFDFGNIKEETGKVTHDFVFTNTGKAPLVIQQVTASCGCTTPSWTKQPIAPGAKGKITVTYSATGRPGTFTKTITVNNNSTESIVQLSIHGTVIAQPLSQAQAFPVSFGKLKLKSTIIPFGEVHKGEMKVVSIPVLNTSDSSLTLSIGNLPKHITALVQPKTLSPGQKGNIQFTCNTSLINDWGFRSDKAILIVNNDVSGSQRNNLNITGFISEDFSKLTPAQKATTPVATLQTKQVKLGKIKCGKTIKGKFDIRNTGKLPLIIRKIFSDCNCITAQLQPQGIAAGQTATINFSVRAGKSIGQKIENVNLMTNSPTTTDLQLPVSWETIR</sequence>
<organism evidence="1 2">
    <name type="scientific">Paludibacter jiangxiensis</name>
    <dbReference type="NCBI Taxonomy" id="681398"/>
    <lineage>
        <taxon>Bacteria</taxon>
        <taxon>Pseudomonadati</taxon>
        <taxon>Bacteroidota</taxon>
        <taxon>Bacteroidia</taxon>
        <taxon>Bacteroidales</taxon>
        <taxon>Paludibacteraceae</taxon>
        <taxon>Paludibacter</taxon>
    </lineage>
</organism>
<evidence type="ECO:0000313" key="1">
    <source>
        <dbReference type="EMBL" id="GAT63008.1"/>
    </source>
</evidence>